<dbReference type="AlphaFoldDB" id="M5TT82"/>
<dbReference type="PATRIC" id="fig|1263870.3.peg.6748"/>
<sequence length="142" mass="15761">MHFSVAYETTELISPLLQQEMIAFAEELSSQRDWLSCEPPRLSNRDGILAGASKPNFSGQLDQPESAKVSDRHNGTLNDLVKILCAVSAEFDVDWLISHDCSNGPLGFIRCGRCDEEVRSQCDVLSELTQELGRVDLDLGDF</sequence>
<proteinExistence type="predicted"/>
<evidence type="ECO:0000313" key="2">
    <source>
        <dbReference type="Proteomes" id="UP000011885"/>
    </source>
</evidence>
<dbReference type="EMBL" id="ANOH01000443">
    <property type="protein sequence ID" value="EMI52254.1"/>
    <property type="molecule type" value="Genomic_DNA"/>
</dbReference>
<organism evidence="1 2">
    <name type="scientific">Rhodopirellula sallentina SM41</name>
    <dbReference type="NCBI Taxonomy" id="1263870"/>
    <lineage>
        <taxon>Bacteria</taxon>
        <taxon>Pseudomonadati</taxon>
        <taxon>Planctomycetota</taxon>
        <taxon>Planctomycetia</taxon>
        <taxon>Pirellulales</taxon>
        <taxon>Pirellulaceae</taxon>
        <taxon>Rhodopirellula</taxon>
    </lineage>
</organism>
<accession>M5TT82</accession>
<dbReference type="Proteomes" id="UP000011885">
    <property type="component" value="Unassembled WGS sequence"/>
</dbReference>
<dbReference type="OrthoDB" id="278912at2"/>
<name>M5TT82_9BACT</name>
<keyword evidence="2" id="KW-1185">Reference proteome</keyword>
<comment type="caution">
    <text evidence="1">The sequence shown here is derived from an EMBL/GenBank/DDBJ whole genome shotgun (WGS) entry which is preliminary data.</text>
</comment>
<reference evidence="1 2" key="1">
    <citation type="journal article" date="2013" name="Mar. Genomics">
        <title>Expression of sulfatases in Rhodopirellula baltica and the diversity of sulfatases in the genus Rhodopirellula.</title>
        <authorList>
            <person name="Wegner C.E."/>
            <person name="Richter-Heitmann T."/>
            <person name="Klindworth A."/>
            <person name="Klockow C."/>
            <person name="Richter M."/>
            <person name="Achstetter T."/>
            <person name="Glockner F.O."/>
            <person name="Harder J."/>
        </authorList>
    </citation>
    <scope>NUCLEOTIDE SEQUENCE [LARGE SCALE GENOMIC DNA]</scope>
    <source>
        <strain evidence="1 2">SM41</strain>
    </source>
</reference>
<gene>
    <name evidence="1" type="ORF">RSSM_06368</name>
</gene>
<dbReference type="RefSeq" id="WP_008688231.1">
    <property type="nucleotide sequence ID" value="NZ_ANOH01000443.1"/>
</dbReference>
<protein>
    <submittedName>
        <fullName evidence="1">Uncharacterized protein</fullName>
    </submittedName>
</protein>
<evidence type="ECO:0000313" key="1">
    <source>
        <dbReference type="EMBL" id="EMI52254.1"/>
    </source>
</evidence>